<dbReference type="GO" id="GO:0004784">
    <property type="term" value="F:superoxide dismutase activity"/>
    <property type="evidence" value="ECO:0007669"/>
    <property type="project" value="UniProtKB-EC"/>
</dbReference>
<keyword evidence="5 7" id="KW-0560">Oxidoreductase</keyword>
<feature type="domain" description="Superoxide dismutase copper/zinc binding" evidence="9">
    <location>
        <begin position="24"/>
        <end position="162"/>
    </location>
</feature>
<evidence type="ECO:0000256" key="7">
    <source>
        <dbReference type="RuleBase" id="RU000393"/>
    </source>
</evidence>
<dbReference type="PRINTS" id="PR00068">
    <property type="entry name" value="CUZNDISMTASE"/>
</dbReference>
<comment type="cofactor">
    <cofactor evidence="7">
        <name>Cu cation</name>
        <dbReference type="ChEBI" id="CHEBI:23378"/>
    </cofactor>
    <text evidence="7">Binds 1 copper ion per subunit.</text>
</comment>
<evidence type="ECO:0000256" key="1">
    <source>
        <dbReference type="ARBA" id="ARBA00010457"/>
    </source>
</evidence>
<dbReference type="PROSITE" id="PS00332">
    <property type="entry name" value="SOD_CU_ZN_2"/>
    <property type="match status" value="1"/>
</dbReference>
<dbReference type="WBParaSite" id="PSAMB.scaffold16size125047.g689.t1">
    <property type="protein sequence ID" value="PSAMB.scaffold16size125047.g689.t1"/>
    <property type="gene ID" value="PSAMB.scaffold16size125047.g689"/>
</dbReference>
<comment type="catalytic activity">
    <reaction evidence="7">
        <text>2 superoxide + 2 H(+) = H2O2 + O2</text>
        <dbReference type="Rhea" id="RHEA:20696"/>
        <dbReference type="ChEBI" id="CHEBI:15378"/>
        <dbReference type="ChEBI" id="CHEBI:15379"/>
        <dbReference type="ChEBI" id="CHEBI:16240"/>
        <dbReference type="ChEBI" id="CHEBI:18421"/>
        <dbReference type="EC" id="1.15.1.1"/>
    </reaction>
</comment>
<dbReference type="PANTHER" id="PTHR10003">
    <property type="entry name" value="SUPEROXIDE DISMUTASE CU-ZN -RELATED"/>
    <property type="match status" value="1"/>
</dbReference>
<evidence type="ECO:0000313" key="11">
    <source>
        <dbReference type="WBParaSite" id="PSAMB.scaffold16size125047.g689.t1"/>
    </source>
</evidence>
<dbReference type="FunFam" id="2.60.40.200:FF:000001">
    <property type="entry name" value="Superoxide dismutase [Cu-Zn]"/>
    <property type="match status" value="1"/>
</dbReference>
<evidence type="ECO:0000256" key="8">
    <source>
        <dbReference type="SAM" id="MobiDB-lite"/>
    </source>
</evidence>
<dbReference type="InterPro" id="IPR024134">
    <property type="entry name" value="SOD_Cu/Zn_/chaperone"/>
</dbReference>
<keyword evidence="3 7" id="KW-0862">Zinc</keyword>
<name>A0A914V9S8_9BILA</name>
<dbReference type="InterPro" id="IPR018152">
    <property type="entry name" value="SOD_Cu/Zn_BS"/>
</dbReference>
<evidence type="ECO:0000313" key="10">
    <source>
        <dbReference type="Proteomes" id="UP000887566"/>
    </source>
</evidence>
<dbReference type="Proteomes" id="UP000887566">
    <property type="component" value="Unplaced"/>
</dbReference>
<accession>A0A914V9S8</accession>
<organism evidence="10 11">
    <name type="scientific">Plectus sambesii</name>
    <dbReference type="NCBI Taxonomy" id="2011161"/>
    <lineage>
        <taxon>Eukaryota</taxon>
        <taxon>Metazoa</taxon>
        <taxon>Ecdysozoa</taxon>
        <taxon>Nematoda</taxon>
        <taxon>Chromadorea</taxon>
        <taxon>Plectida</taxon>
        <taxon>Plectina</taxon>
        <taxon>Plectoidea</taxon>
        <taxon>Plectidae</taxon>
        <taxon>Plectus</taxon>
    </lineage>
</organism>
<keyword evidence="2 7" id="KW-0479">Metal-binding</keyword>
<evidence type="ECO:0000256" key="2">
    <source>
        <dbReference type="ARBA" id="ARBA00022723"/>
    </source>
</evidence>
<dbReference type="SUPFAM" id="SSF49329">
    <property type="entry name" value="Cu,Zn superoxide dismutase-like"/>
    <property type="match status" value="1"/>
</dbReference>
<proteinExistence type="inferred from homology"/>
<dbReference type="Pfam" id="PF00080">
    <property type="entry name" value="Sod_Cu"/>
    <property type="match status" value="1"/>
</dbReference>
<feature type="compositionally biased region" description="Basic and acidic residues" evidence="8">
    <location>
        <begin position="133"/>
        <end position="149"/>
    </location>
</feature>
<dbReference type="EC" id="1.15.1.1" evidence="7"/>
<evidence type="ECO:0000256" key="4">
    <source>
        <dbReference type="ARBA" id="ARBA00022862"/>
    </source>
</evidence>
<sequence>MGGYLSKEAESSMRAVALIKGEKVQGSVWFSQETLGGATTIKGEIKGLSPGLHGFHVHQYGDMSNGCTSAGPHLNPFEMTHGGPKDSVRHMGDLGNVQAGADGVAKIDMTDHQLQLFGPHSIVGRSIVVHADTDDLGRGEGNKKDESKKTGNSGDRLGCGVIALAAPE</sequence>
<protein>
    <recommendedName>
        <fullName evidence="7">Superoxide dismutase [Cu-Zn]</fullName>
        <ecNumber evidence="7">1.15.1.1</ecNumber>
    </recommendedName>
</protein>
<keyword evidence="10" id="KW-1185">Reference proteome</keyword>
<reference evidence="11" key="1">
    <citation type="submission" date="2022-11" db="UniProtKB">
        <authorList>
            <consortium name="WormBaseParasite"/>
        </authorList>
    </citation>
    <scope>IDENTIFICATION</scope>
</reference>
<comment type="function">
    <text evidence="7">Destroys radicals which are normally produced within the cells and which are toxic to biological systems.</text>
</comment>
<comment type="similarity">
    <text evidence="1 7">Belongs to the Cu-Zn superoxide dismutase family.</text>
</comment>
<dbReference type="InterPro" id="IPR001424">
    <property type="entry name" value="SOD_Cu_Zn_dom"/>
</dbReference>
<dbReference type="Gene3D" id="2.60.40.200">
    <property type="entry name" value="Superoxide dismutase, copper/zinc binding domain"/>
    <property type="match status" value="1"/>
</dbReference>
<dbReference type="InterPro" id="IPR036423">
    <property type="entry name" value="SOD-like_Cu/Zn_dom_sf"/>
</dbReference>
<evidence type="ECO:0000256" key="5">
    <source>
        <dbReference type="ARBA" id="ARBA00023002"/>
    </source>
</evidence>
<dbReference type="GO" id="GO:0005507">
    <property type="term" value="F:copper ion binding"/>
    <property type="evidence" value="ECO:0007669"/>
    <property type="project" value="InterPro"/>
</dbReference>
<keyword evidence="6 7" id="KW-0186">Copper</keyword>
<evidence type="ECO:0000256" key="3">
    <source>
        <dbReference type="ARBA" id="ARBA00022833"/>
    </source>
</evidence>
<dbReference type="CDD" id="cd00305">
    <property type="entry name" value="Cu-Zn_Superoxide_Dismutase"/>
    <property type="match status" value="1"/>
</dbReference>
<dbReference type="AlphaFoldDB" id="A0A914V9S8"/>
<dbReference type="PROSITE" id="PS00087">
    <property type="entry name" value="SOD_CU_ZN_1"/>
    <property type="match status" value="1"/>
</dbReference>
<evidence type="ECO:0000256" key="6">
    <source>
        <dbReference type="ARBA" id="ARBA00023008"/>
    </source>
</evidence>
<comment type="cofactor">
    <cofactor evidence="7">
        <name>Zn(2+)</name>
        <dbReference type="ChEBI" id="CHEBI:29105"/>
    </cofactor>
    <text evidence="7">Binds 1 zinc ion per subunit.</text>
</comment>
<feature type="region of interest" description="Disordered" evidence="8">
    <location>
        <begin position="133"/>
        <end position="160"/>
    </location>
</feature>
<evidence type="ECO:0000259" key="9">
    <source>
        <dbReference type="Pfam" id="PF00080"/>
    </source>
</evidence>
<keyword evidence="4" id="KW-0049">Antioxidant</keyword>